<dbReference type="EMBL" id="BGPR01005877">
    <property type="protein sequence ID" value="GBN14214.1"/>
    <property type="molecule type" value="Genomic_DNA"/>
</dbReference>
<gene>
    <name evidence="1" type="ORF">AVEN_127547_1</name>
</gene>
<proteinExistence type="predicted"/>
<dbReference type="Proteomes" id="UP000499080">
    <property type="component" value="Unassembled WGS sequence"/>
</dbReference>
<comment type="caution">
    <text evidence="1">The sequence shown here is derived from an EMBL/GenBank/DDBJ whole genome shotgun (WGS) entry which is preliminary data.</text>
</comment>
<organism evidence="1 2">
    <name type="scientific">Araneus ventricosus</name>
    <name type="common">Orbweaver spider</name>
    <name type="synonym">Epeira ventricosa</name>
    <dbReference type="NCBI Taxonomy" id="182803"/>
    <lineage>
        <taxon>Eukaryota</taxon>
        <taxon>Metazoa</taxon>
        <taxon>Ecdysozoa</taxon>
        <taxon>Arthropoda</taxon>
        <taxon>Chelicerata</taxon>
        <taxon>Arachnida</taxon>
        <taxon>Araneae</taxon>
        <taxon>Araneomorphae</taxon>
        <taxon>Entelegynae</taxon>
        <taxon>Araneoidea</taxon>
        <taxon>Araneidae</taxon>
        <taxon>Araneus</taxon>
    </lineage>
</organism>
<name>A0A4Y2LI26_ARAVE</name>
<keyword evidence="2" id="KW-1185">Reference proteome</keyword>
<evidence type="ECO:0000313" key="2">
    <source>
        <dbReference type="Proteomes" id="UP000499080"/>
    </source>
</evidence>
<evidence type="ECO:0000313" key="1">
    <source>
        <dbReference type="EMBL" id="GBN14214.1"/>
    </source>
</evidence>
<sequence>MRGRKCNPNDIGVVAGKTSTEVLGRTTGIHSGCKLRFKDHKRKISHDFPHNGVTRSFLTWAQHGISDVLKYARYPLDVRGSHKDAPFQNARTTSDNLEDKQRCRNDKSILKALKCAKL</sequence>
<accession>A0A4Y2LI26</accession>
<reference evidence="1 2" key="1">
    <citation type="journal article" date="2019" name="Sci. Rep.">
        <title>Orb-weaving spider Araneus ventricosus genome elucidates the spidroin gene catalogue.</title>
        <authorList>
            <person name="Kono N."/>
            <person name="Nakamura H."/>
            <person name="Ohtoshi R."/>
            <person name="Moran D.A.P."/>
            <person name="Shinohara A."/>
            <person name="Yoshida Y."/>
            <person name="Fujiwara M."/>
            <person name="Mori M."/>
            <person name="Tomita M."/>
            <person name="Arakawa K."/>
        </authorList>
    </citation>
    <scope>NUCLEOTIDE SEQUENCE [LARGE SCALE GENOMIC DNA]</scope>
</reference>
<protein>
    <submittedName>
        <fullName evidence="1">Uncharacterized protein</fullName>
    </submittedName>
</protein>
<dbReference type="AlphaFoldDB" id="A0A4Y2LI26"/>